<feature type="domain" description="VOC" evidence="1">
    <location>
        <begin position="1"/>
        <end position="126"/>
    </location>
</feature>
<dbReference type="PANTHER" id="PTHR35006">
    <property type="entry name" value="GLYOXALASE FAMILY PROTEIN (AFU_ORTHOLOGUE AFUA_5G14830)"/>
    <property type="match status" value="1"/>
</dbReference>
<dbReference type="EMBL" id="VKKU01000002">
    <property type="protein sequence ID" value="TSB02152.1"/>
    <property type="molecule type" value="Genomic_DNA"/>
</dbReference>
<dbReference type="OrthoDB" id="9807407at2"/>
<dbReference type="RefSeq" id="WP_143777370.1">
    <property type="nucleotide sequence ID" value="NZ_OZ260107.1"/>
</dbReference>
<dbReference type="InterPro" id="IPR037523">
    <property type="entry name" value="VOC_core"/>
</dbReference>
<gene>
    <name evidence="2" type="ORF">FOM92_13600</name>
</gene>
<dbReference type="Proteomes" id="UP000320160">
    <property type="component" value="Unassembled WGS sequence"/>
</dbReference>
<reference evidence="2 3" key="1">
    <citation type="submission" date="2019-07" db="EMBL/GenBank/DDBJ databases">
        <authorList>
            <person name="Park M."/>
        </authorList>
    </citation>
    <scope>NUCLEOTIDE SEQUENCE [LARGE SCALE GENOMIC DNA]</scope>
    <source>
        <strain evidence="2 3">KCTC32445</strain>
    </source>
</reference>
<sequence>MLGYITLGSNDLAAAQAFYSNLVPVIGGKELMRFSDSFIVYGVSLDKAGIAITTAYNGEPATPGNGNMAAIVVRDRAQVDALYNKAIELGGTCEGPPGLRGDEGPMAFYAAYFRDPDGNKLCAYRMGPA</sequence>
<dbReference type="PROSITE" id="PS51819">
    <property type="entry name" value="VOC"/>
    <property type="match status" value="1"/>
</dbReference>
<evidence type="ECO:0000313" key="3">
    <source>
        <dbReference type="Proteomes" id="UP000320160"/>
    </source>
</evidence>
<dbReference type="InterPro" id="IPR029068">
    <property type="entry name" value="Glyas_Bleomycin-R_OHBP_Dase"/>
</dbReference>
<dbReference type="SUPFAM" id="SSF54593">
    <property type="entry name" value="Glyoxalase/Bleomycin resistance protein/Dihydroxybiphenyl dioxygenase"/>
    <property type="match status" value="1"/>
</dbReference>
<dbReference type="PANTHER" id="PTHR35006:SF1">
    <property type="entry name" value="BLL2941 PROTEIN"/>
    <property type="match status" value="1"/>
</dbReference>
<dbReference type="InterPro" id="IPR004360">
    <property type="entry name" value="Glyas_Fos-R_dOase_dom"/>
</dbReference>
<comment type="caution">
    <text evidence="2">The sequence shown here is derived from an EMBL/GenBank/DDBJ whole genome shotgun (WGS) entry which is preliminary data.</text>
</comment>
<proteinExistence type="predicted"/>
<dbReference type="AlphaFoldDB" id="A0A553WBX4"/>
<dbReference type="Pfam" id="PF00903">
    <property type="entry name" value="Glyoxalase"/>
    <property type="match status" value="1"/>
</dbReference>
<dbReference type="CDD" id="cd07262">
    <property type="entry name" value="VOC_like"/>
    <property type="match status" value="1"/>
</dbReference>
<evidence type="ECO:0000259" key="1">
    <source>
        <dbReference type="PROSITE" id="PS51819"/>
    </source>
</evidence>
<dbReference type="Gene3D" id="3.10.180.10">
    <property type="entry name" value="2,3-Dihydroxybiphenyl 1,2-Dioxygenase, domain 1"/>
    <property type="match status" value="1"/>
</dbReference>
<protein>
    <submittedName>
        <fullName evidence="2">VOC family protein</fullName>
    </submittedName>
</protein>
<evidence type="ECO:0000313" key="2">
    <source>
        <dbReference type="EMBL" id="TSB02152.1"/>
    </source>
</evidence>
<keyword evidence="3" id="KW-1185">Reference proteome</keyword>
<name>A0A553WBX4_9SPHN</name>
<accession>A0A553WBX4</accession>
<organism evidence="2 3">
    <name type="scientific">Sphingorhabdus contaminans</name>
    <dbReference type="NCBI Taxonomy" id="1343899"/>
    <lineage>
        <taxon>Bacteria</taxon>
        <taxon>Pseudomonadati</taxon>
        <taxon>Pseudomonadota</taxon>
        <taxon>Alphaproteobacteria</taxon>
        <taxon>Sphingomonadales</taxon>
        <taxon>Sphingomonadaceae</taxon>
        <taxon>Sphingorhabdus</taxon>
    </lineage>
</organism>